<reference evidence="2 3" key="1">
    <citation type="submission" date="2018-06" db="EMBL/GenBank/DDBJ databases">
        <title>Extensive metabolic versatility and redundancy in microbially diverse, dynamic hydrothermal sediments.</title>
        <authorList>
            <person name="Dombrowski N."/>
            <person name="Teske A."/>
            <person name="Baker B.J."/>
        </authorList>
    </citation>
    <scope>NUCLEOTIDE SEQUENCE [LARGE SCALE GENOMIC DNA]</scope>
    <source>
        <strain evidence="2">B9_G13</strain>
    </source>
</reference>
<keyword evidence="1" id="KW-0472">Membrane</keyword>
<comment type="caution">
    <text evidence="2">The sequence shown here is derived from an EMBL/GenBank/DDBJ whole genome shotgun (WGS) entry which is preliminary data.</text>
</comment>
<proteinExistence type="predicted"/>
<gene>
    <name evidence="2" type="ORF">DRO07_02450</name>
</gene>
<dbReference type="AlphaFoldDB" id="A0A497JF81"/>
<accession>A0A497JF81</accession>
<sequence>MVSFGTAIKRPFQDLKTAIIGIILGIIPVVNILTVPGFALRNAKKSLEGDDSLLSWEDWRDIIVKSIILLVITFIYTLPVTVLVLALFGSVIFSLIGTISSTQAGYAMLFPLVTTAAPDSAVMSQISATVNTMLGAVLILAVLALFIAFILPMAVMHWLKEENISAAFRLGSVIKRSFTGPYVIAWIFTIIIAIVFAIIAAILGLIPTVGAFIGSGIALYVNSVAQYTLFAQAYRELEQRVATA</sequence>
<dbReference type="EMBL" id="QMWO01000083">
    <property type="protein sequence ID" value="RLG69353.1"/>
    <property type="molecule type" value="Genomic_DNA"/>
</dbReference>
<name>A0A497JF81_9ARCH</name>
<protein>
    <recommendedName>
        <fullName evidence="4">DUF4013 domain-containing protein</fullName>
    </recommendedName>
</protein>
<organism evidence="2 3">
    <name type="scientific">Candidatus Iainarchaeum sp</name>
    <dbReference type="NCBI Taxonomy" id="3101447"/>
    <lineage>
        <taxon>Archaea</taxon>
        <taxon>Candidatus Iainarchaeota</taxon>
        <taxon>Candidatus Iainarchaeia</taxon>
        <taxon>Candidatus Iainarchaeales</taxon>
        <taxon>Candidatus Iainarchaeaceae</taxon>
        <taxon>Candidatus Iainarchaeum</taxon>
    </lineage>
</organism>
<feature type="transmembrane region" description="Helical" evidence="1">
    <location>
        <begin position="209"/>
        <end position="230"/>
    </location>
</feature>
<dbReference type="Proteomes" id="UP000277633">
    <property type="component" value="Unassembled WGS sequence"/>
</dbReference>
<dbReference type="InterPro" id="IPR025098">
    <property type="entry name" value="DUF4013"/>
</dbReference>
<feature type="transmembrane region" description="Helical" evidence="1">
    <location>
        <begin position="18"/>
        <end position="39"/>
    </location>
</feature>
<feature type="transmembrane region" description="Helical" evidence="1">
    <location>
        <begin position="92"/>
        <end position="113"/>
    </location>
</feature>
<evidence type="ECO:0000256" key="1">
    <source>
        <dbReference type="SAM" id="Phobius"/>
    </source>
</evidence>
<evidence type="ECO:0008006" key="4">
    <source>
        <dbReference type="Google" id="ProtNLM"/>
    </source>
</evidence>
<feature type="transmembrane region" description="Helical" evidence="1">
    <location>
        <begin position="62"/>
        <end position="85"/>
    </location>
</feature>
<keyword evidence="1" id="KW-0812">Transmembrane</keyword>
<dbReference type="Pfam" id="PF13197">
    <property type="entry name" value="DUF4013"/>
    <property type="match status" value="1"/>
</dbReference>
<feature type="transmembrane region" description="Helical" evidence="1">
    <location>
        <begin position="180"/>
        <end position="203"/>
    </location>
</feature>
<evidence type="ECO:0000313" key="3">
    <source>
        <dbReference type="Proteomes" id="UP000277633"/>
    </source>
</evidence>
<keyword evidence="1" id="KW-1133">Transmembrane helix</keyword>
<feature type="transmembrane region" description="Helical" evidence="1">
    <location>
        <begin position="133"/>
        <end position="159"/>
    </location>
</feature>
<evidence type="ECO:0000313" key="2">
    <source>
        <dbReference type="EMBL" id="RLG69353.1"/>
    </source>
</evidence>